<keyword evidence="5 6" id="KW-0472">Membrane</keyword>
<keyword evidence="3 6" id="KW-0812">Transmembrane</keyword>
<protein>
    <submittedName>
        <fullName evidence="8">Type II secretion system F family protein</fullName>
    </submittedName>
</protein>
<dbReference type="GO" id="GO:0005886">
    <property type="term" value="C:plasma membrane"/>
    <property type="evidence" value="ECO:0007669"/>
    <property type="project" value="UniProtKB-SubCell"/>
</dbReference>
<dbReference type="EMBL" id="RAQU01000099">
    <property type="protein sequence ID" value="RKK03199.1"/>
    <property type="molecule type" value="Genomic_DNA"/>
</dbReference>
<keyword evidence="10" id="KW-1185">Reference proteome</keyword>
<name>A0A3A9JVZ3_9PROT</name>
<feature type="transmembrane region" description="Helical" evidence="6">
    <location>
        <begin position="12"/>
        <end position="35"/>
    </location>
</feature>
<dbReference type="PANTHER" id="PTHR35007">
    <property type="entry name" value="INTEGRAL MEMBRANE PROTEIN-RELATED"/>
    <property type="match status" value="1"/>
</dbReference>
<dbReference type="PANTHER" id="PTHR35007:SF2">
    <property type="entry name" value="PILUS ASSEMBLE PROTEIN"/>
    <property type="match status" value="1"/>
</dbReference>
<proteinExistence type="predicted"/>
<dbReference type="RefSeq" id="WP_120639255.1">
    <property type="nucleotide sequence ID" value="NZ_RAQU01000099.1"/>
</dbReference>
<evidence type="ECO:0000256" key="6">
    <source>
        <dbReference type="SAM" id="Phobius"/>
    </source>
</evidence>
<feature type="domain" description="Type II secretion system protein GspF" evidence="7">
    <location>
        <begin position="175"/>
        <end position="303"/>
    </location>
</feature>
<evidence type="ECO:0000313" key="10">
    <source>
        <dbReference type="Proteomes" id="UP000274097"/>
    </source>
</evidence>
<evidence type="ECO:0000256" key="1">
    <source>
        <dbReference type="ARBA" id="ARBA00004651"/>
    </source>
</evidence>
<comment type="caution">
    <text evidence="8">The sequence shown here is derived from an EMBL/GenBank/DDBJ whole genome shotgun (WGS) entry which is preliminary data.</text>
</comment>
<evidence type="ECO:0000256" key="3">
    <source>
        <dbReference type="ARBA" id="ARBA00022692"/>
    </source>
</evidence>
<dbReference type="InParanoid" id="A0A3A9JVZ3"/>
<evidence type="ECO:0000313" key="11">
    <source>
        <dbReference type="Proteomes" id="UP000278036"/>
    </source>
</evidence>
<evidence type="ECO:0000256" key="5">
    <source>
        <dbReference type="ARBA" id="ARBA00023136"/>
    </source>
</evidence>
<dbReference type="Pfam" id="PF00482">
    <property type="entry name" value="T2SSF"/>
    <property type="match status" value="1"/>
</dbReference>
<dbReference type="InterPro" id="IPR018076">
    <property type="entry name" value="T2SS_GspF_dom"/>
</dbReference>
<accession>A0A3A9JVZ3</accession>
<keyword evidence="4 6" id="KW-1133">Transmembrane helix</keyword>
<feature type="transmembrane region" description="Helical" evidence="6">
    <location>
        <begin position="111"/>
        <end position="132"/>
    </location>
</feature>
<gene>
    <name evidence="8" type="ORF">D6Z83_15840</name>
    <name evidence="9" type="ORF">EBE87_25300</name>
</gene>
<evidence type="ECO:0000256" key="4">
    <source>
        <dbReference type="ARBA" id="ARBA00022989"/>
    </source>
</evidence>
<feature type="transmembrane region" description="Helical" evidence="6">
    <location>
        <begin position="282"/>
        <end position="308"/>
    </location>
</feature>
<keyword evidence="2" id="KW-1003">Cell membrane</keyword>
<reference evidence="8 11" key="1">
    <citation type="submission" date="2018-09" db="EMBL/GenBank/DDBJ databases">
        <title>Roseomonas sp. nov., isolated from feces of Tibetan antelopes in the Qinghai-Tibet plateau, China.</title>
        <authorList>
            <person name="Tian Z."/>
        </authorList>
    </citation>
    <scope>NUCLEOTIDE SEQUENCE [LARGE SCALE GENOMIC DNA]</scope>
    <source>
        <strain evidence="9 10">Z23</strain>
        <strain evidence="8 11">Z24</strain>
    </source>
</reference>
<evidence type="ECO:0000313" key="9">
    <source>
        <dbReference type="EMBL" id="RMI15544.1"/>
    </source>
</evidence>
<feature type="transmembrane region" description="Helical" evidence="6">
    <location>
        <begin position="138"/>
        <end position="159"/>
    </location>
</feature>
<evidence type="ECO:0000256" key="2">
    <source>
        <dbReference type="ARBA" id="ARBA00022475"/>
    </source>
</evidence>
<evidence type="ECO:0000259" key="7">
    <source>
        <dbReference type="Pfam" id="PF00482"/>
    </source>
</evidence>
<dbReference type="AlphaFoldDB" id="A0A3A9JVZ3"/>
<dbReference type="Proteomes" id="UP000274097">
    <property type="component" value="Unassembled WGS sequence"/>
</dbReference>
<sequence>MSGMTVSSSSSLMLAGLAGSGALLLAIIAALLLHAEARQRDFANRIRQVTRPAAPGGRRTASALHPLGKTLQRLGEALRQTALFSAKDIAELERAVGAAGFNPHRAVSTFLGVKLVTVLVLPVLGWFIGRIAGGQMQWMLPAAGLVLGILVPGWVVAMLRRPYVAALERGLPDALDLLVVCAESGLGLDSAVERVAREMEFSNPAIAVELALLSQELRMLPDRREALMRLGERTGVESFQRLSATLSQTLRYGTPLAQALRVLAGEMRQERMIKLEERAARLPALLVLPLVLFILPCLFIVLIGPSAIRIVAHFSGG</sequence>
<dbReference type="EMBL" id="RFLX01000051">
    <property type="protein sequence ID" value="RMI15544.1"/>
    <property type="molecule type" value="Genomic_DNA"/>
</dbReference>
<organism evidence="8 11">
    <name type="scientific">Teichococcus wenyumeiae</name>
    <dbReference type="NCBI Taxonomy" id="2478470"/>
    <lineage>
        <taxon>Bacteria</taxon>
        <taxon>Pseudomonadati</taxon>
        <taxon>Pseudomonadota</taxon>
        <taxon>Alphaproteobacteria</taxon>
        <taxon>Acetobacterales</taxon>
        <taxon>Roseomonadaceae</taxon>
        <taxon>Roseomonas</taxon>
    </lineage>
</organism>
<comment type="subcellular location">
    <subcellularLocation>
        <location evidence="1">Cell membrane</location>
        <topology evidence="1">Multi-pass membrane protein</topology>
    </subcellularLocation>
</comment>
<dbReference type="OrthoDB" id="9810662at2"/>
<dbReference type="Proteomes" id="UP000278036">
    <property type="component" value="Unassembled WGS sequence"/>
</dbReference>
<evidence type="ECO:0000313" key="8">
    <source>
        <dbReference type="EMBL" id="RKK03199.1"/>
    </source>
</evidence>